<evidence type="ECO:0000313" key="2">
    <source>
        <dbReference type="EMBL" id="KAJ7630235.1"/>
    </source>
</evidence>
<feature type="region of interest" description="Disordered" evidence="1">
    <location>
        <begin position="47"/>
        <end position="71"/>
    </location>
</feature>
<reference evidence="2" key="1">
    <citation type="submission" date="2023-03" db="EMBL/GenBank/DDBJ databases">
        <title>Massive genome expansion in bonnet fungi (Mycena s.s.) driven by repeated elements and novel gene families across ecological guilds.</title>
        <authorList>
            <consortium name="Lawrence Berkeley National Laboratory"/>
            <person name="Harder C.B."/>
            <person name="Miyauchi S."/>
            <person name="Viragh M."/>
            <person name="Kuo A."/>
            <person name="Thoen E."/>
            <person name="Andreopoulos B."/>
            <person name="Lu D."/>
            <person name="Skrede I."/>
            <person name="Drula E."/>
            <person name="Henrissat B."/>
            <person name="Morin E."/>
            <person name="Kohler A."/>
            <person name="Barry K."/>
            <person name="LaButti K."/>
            <person name="Morin E."/>
            <person name="Salamov A."/>
            <person name="Lipzen A."/>
            <person name="Mereny Z."/>
            <person name="Hegedus B."/>
            <person name="Baldrian P."/>
            <person name="Stursova M."/>
            <person name="Weitz H."/>
            <person name="Taylor A."/>
            <person name="Grigoriev I.V."/>
            <person name="Nagy L.G."/>
            <person name="Martin F."/>
            <person name="Kauserud H."/>
        </authorList>
    </citation>
    <scope>NUCLEOTIDE SEQUENCE</scope>
    <source>
        <strain evidence="2">9284</strain>
    </source>
</reference>
<feature type="compositionally biased region" description="Low complexity" evidence="1">
    <location>
        <begin position="54"/>
        <end position="69"/>
    </location>
</feature>
<dbReference type="EMBL" id="JARKIF010000009">
    <property type="protein sequence ID" value="KAJ7630235.1"/>
    <property type="molecule type" value="Genomic_DNA"/>
</dbReference>
<protein>
    <submittedName>
        <fullName evidence="2">Uncharacterized protein</fullName>
    </submittedName>
</protein>
<organism evidence="2 3">
    <name type="scientific">Roridomyces roridus</name>
    <dbReference type="NCBI Taxonomy" id="1738132"/>
    <lineage>
        <taxon>Eukaryota</taxon>
        <taxon>Fungi</taxon>
        <taxon>Dikarya</taxon>
        <taxon>Basidiomycota</taxon>
        <taxon>Agaricomycotina</taxon>
        <taxon>Agaricomycetes</taxon>
        <taxon>Agaricomycetidae</taxon>
        <taxon>Agaricales</taxon>
        <taxon>Marasmiineae</taxon>
        <taxon>Mycenaceae</taxon>
        <taxon>Roridomyces</taxon>
    </lineage>
</organism>
<accession>A0AAD7FNN7</accession>
<keyword evidence="3" id="KW-1185">Reference proteome</keyword>
<dbReference type="AlphaFoldDB" id="A0AAD7FNN7"/>
<sequence>MASVSCKLDHSRIKAEGDVTLNNISLIFVSSLDGLLDTENSMHAHTVDDRSHLPSVISPSESVSQHSSPCASAYGRDYRHDSGSHHSAAHPYYIVSLKGTPYATCEGVADCVKEKLRTMKAVTPLAKGLDGNETAAAAMIDSIFVLSLEVGQDLVFTVYCRPAPGLALDHYLEWVRFVRLLQYETFFGRLVSRLEADQYFCAGCKASDHPSDLCPLPTSSDAFVPKDRLKRPLPQCIGPDSKAQRTRHRVVNPKRQLVDAHFLASFVLAWVLMDRLASAESTIVDVMSQWAATVPFHLQVDR</sequence>
<evidence type="ECO:0000313" key="3">
    <source>
        <dbReference type="Proteomes" id="UP001221142"/>
    </source>
</evidence>
<comment type="caution">
    <text evidence="2">The sequence shown here is derived from an EMBL/GenBank/DDBJ whole genome shotgun (WGS) entry which is preliminary data.</text>
</comment>
<dbReference type="Proteomes" id="UP001221142">
    <property type="component" value="Unassembled WGS sequence"/>
</dbReference>
<gene>
    <name evidence="2" type="ORF">FB45DRAFT_1058275</name>
</gene>
<proteinExistence type="predicted"/>
<evidence type="ECO:0000256" key="1">
    <source>
        <dbReference type="SAM" id="MobiDB-lite"/>
    </source>
</evidence>
<name>A0AAD7FNN7_9AGAR</name>